<proteinExistence type="predicted"/>
<evidence type="ECO:0000313" key="3">
    <source>
        <dbReference type="EMBL" id="RVV97732.1"/>
    </source>
</evidence>
<dbReference type="Gene3D" id="3.10.450.50">
    <property type="match status" value="1"/>
</dbReference>
<accession>A0A438AGA6</accession>
<dbReference type="OrthoDB" id="582835at2"/>
<dbReference type="AlphaFoldDB" id="A0A438AGA6"/>
<dbReference type="InterPro" id="IPR037401">
    <property type="entry name" value="SnoaL-like"/>
</dbReference>
<evidence type="ECO:0000313" key="4">
    <source>
        <dbReference type="Proteomes" id="UP000285908"/>
    </source>
</evidence>
<keyword evidence="4" id="KW-1185">Reference proteome</keyword>
<dbReference type="SUPFAM" id="SSF54427">
    <property type="entry name" value="NTF2-like"/>
    <property type="match status" value="1"/>
</dbReference>
<dbReference type="InterPro" id="IPR032710">
    <property type="entry name" value="NTF2-like_dom_sf"/>
</dbReference>
<feature type="region of interest" description="Disordered" evidence="1">
    <location>
        <begin position="1"/>
        <end position="21"/>
    </location>
</feature>
<organism evidence="3 4">
    <name type="scientific">Mesobaculum littorinae</name>
    <dbReference type="NCBI Taxonomy" id="2486419"/>
    <lineage>
        <taxon>Bacteria</taxon>
        <taxon>Pseudomonadati</taxon>
        <taxon>Pseudomonadota</taxon>
        <taxon>Alphaproteobacteria</taxon>
        <taxon>Rhodobacterales</taxon>
        <taxon>Roseobacteraceae</taxon>
        <taxon>Mesobaculum</taxon>
    </lineage>
</organism>
<dbReference type="Pfam" id="PF12680">
    <property type="entry name" value="SnoaL_2"/>
    <property type="match status" value="1"/>
</dbReference>
<gene>
    <name evidence="3" type="ORF">EKE94_09555</name>
</gene>
<evidence type="ECO:0000259" key="2">
    <source>
        <dbReference type="Pfam" id="PF12680"/>
    </source>
</evidence>
<protein>
    <submittedName>
        <fullName evidence="3">Nuclear transport factor 2 family protein</fullName>
    </submittedName>
</protein>
<dbReference type="EMBL" id="RQXX01000003">
    <property type="protein sequence ID" value="RVV97732.1"/>
    <property type="molecule type" value="Genomic_DNA"/>
</dbReference>
<reference evidence="3 4" key="1">
    <citation type="submission" date="2018-11" db="EMBL/GenBank/DDBJ databases">
        <title>Mesobaculum littorinae gen. nov., sp. nov., isolated from Littorina scabra that represents a novel genus of the order Rhodobacteraceae.</title>
        <authorList>
            <person name="Li F."/>
        </authorList>
    </citation>
    <scope>NUCLEOTIDE SEQUENCE [LARGE SCALE GENOMIC DNA]</scope>
    <source>
        <strain evidence="3 4">M0103</strain>
    </source>
</reference>
<dbReference type="Proteomes" id="UP000285908">
    <property type="component" value="Unassembled WGS sequence"/>
</dbReference>
<evidence type="ECO:0000256" key="1">
    <source>
        <dbReference type="SAM" id="MobiDB-lite"/>
    </source>
</evidence>
<comment type="caution">
    <text evidence="3">The sequence shown here is derived from an EMBL/GenBank/DDBJ whole genome shotgun (WGS) entry which is preliminary data.</text>
</comment>
<name>A0A438AGA6_9RHOB</name>
<feature type="domain" description="SnoaL-like" evidence="2">
    <location>
        <begin position="28"/>
        <end position="140"/>
    </location>
</feature>
<sequence length="145" mass="15895">MPSRGFIGVRPRTTRRSTNGMTSLPDVIETYIDAYNRKDVDGMMACLSDKVVFQNIADGQITAEAAGRETFREMAEFGASAFERRRQTVTNTVTVVDTTLIEVDYSAVVAKDLPNGWKAGQELVFSGASAFRIEDGMIASIIDES</sequence>